<dbReference type="Pfam" id="PF22697">
    <property type="entry name" value="SOS1_NGEF_PH"/>
    <property type="match status" value="1"/>
</dbReference>
<dbReference type="InterPro" id="IPR002017">
    <property type="entry name" value="Spectrin_repeat"/>
</dbReference>
<evidence type="ECO:0008006" key="11">
    <source>
        <dbReference type="Google" id="ProtNLM"/>
    </source>
</evidence>
<dbReference type="GO" id="GO:0005737">
    <property type="term" value="C:cytoplasm"/>
    <property type="evidence" value="ECO:0007669"/>
    <property type="project" value="UniProtKB-SubCell"/>
</dbReference>
<feature type="coiled-coil region" evidence="6">
    <location>
        <begin position="89"/>
        <end position="116"/>
    </location>
</feature>
<name>A0A7R9AE48_9CRUS</name>
<dbReference type="CDD" id="cd00160">
    <property type="entry name" value="RhoGEF"/>
    <property type="match status" value="2"/>
</dbReference>
<dbReference type="EMBL" id="CAJPEV010004391">
    <property type="protein sequence ID" value="CAG0901712.1"/>
    <property type="molecule type" value="Genomic_DNA"/>
</dbReference>
<dbReference type="FunFam" id="1.20.58.60:FF:000023">
    <property type="entry name" value="Kalirin RhoGEF kinase b"/>
    <property type="match status" value="1"/>
</dbReference>
<dbReference type="OrthoDB" id="10256089at2759"/>
<dbReference type="Proteomes" id="UP000677054">
    <property type="component" value="Unassembled WGS sequence"/>
</dbReference>
<evidence type="ECO:0000313" key="10">
    <source>
        <dbReference type="Proteomes" id="UP000677054"/>
    </source>
</evidence>
<evidence type="ECO:0000256" key="2">
    <source>
        <dbReference type="ARBA" id="ARBA00022443"/>
    </source>
</evidence>
<dbReference type="Pfam" id="PF23323">
    <property type="entry name" value="Spectrin_6"/>
    <property type="match status" value="1"/>
</dbReference>
<evidence type="ECO:0000256" key="5">
    <source>
        <dbReference type="ARBA" id="ARBA00022658"/>
    </source>
</evidence>
<dbReference type="InterPro" id="IPR058918">
    <property type="entry name" value="KALRN/TRIO-like_spectrin"/>
</dbReference>
<comment type="subcellular location">
    <subcellularLocation>
        <location evidence="1">Cytoplasm</location>
    </subcellularLocation>
</comment>
<dbReference type="PANTHER" id="PTHR22826">
    <property type="entry name" value="RHO GUANINE EXCHANGE FACTOR-RELATED"/>
    <property type="match status" value="1"/>
</dbReference>
<keyword evidence="4" id="KW-0597">Phosphoprotein</keyword>
<evidence type="ECO:0000259" key="7">
    <source>
        <dbReference type="PROSITE" id="PS50003"/>
    </source>
</evidence>
<dbReference type="SMART" id="SM00150">
    <property type="entry name" value="SPEC"/>
    <property type="match status" value="6"/>
</dbReference>
<evidence type="ECO:0000313" key="9">
    <source>
        <dbReference type="EMBL" id="CAD7252402.1"/>
    </source>
</evidence>
<dbReference type="EMBL" id="LR903908">
    <property type="protein sequence ID" value="CAD7252402.1"/>
    <property type="molecule type" value="Genomic_DNA"/>
</dbReference>
<keyword evidence="6" id="KW-0175">Coiled coil</keyword>
<dbReference type="SUPFAM" id="SSF48065">
    <property type="entry name" value="DBL homology domain (DH-domain)"/>
    <property type="match status" value="2"/>
</dbReference>
<dbReference type="InterPro" id="IPR018159">
    <property type="entry name" value="Spectrin/alpha-actinin"/>
</dbReference>
<sequence>VDCNDKDPVLMCMQHGGASSIGSDVPPTGEKNFWEKRKTSLGSQKYKFEATMISLDGLYKYIDPAQLTSEFEGTFPYDHSQWIEARLEMEEFHWQAVDLQDRLEDMRDELNRTECAEDVSGAKHNIEMHNEMKKKIMTAPIDEISHMGQKVLQKLGHAEDGAPADSALLKNPDFQTSIPQILSLLESLHQLHHEVQQKWHQQKTQLDQCFQLKLFEQDVEKMIDWILHNREKFLINYTDIGRVHSGRAKQLQEEHSQFTLSCMNVYVNINRILTVATRLIDTGHYASQHIQMVAGKLDRAWKEFAAGLDERTTALSLSIVFHEKAEEYLRNYNDWSNACEVGSIPDDIPSLEELIQEHQNLYEAMCQGYTEEDVRQVMDWLTNHGEVFLHKNPGIGCNLQKALVYQKSHNHFENIAQNTYTNAEKLLAAAQEFAHSGDQIGSDEVYRISQDLEVRISNFAARVQRRRRLLELAVMFFTHEKELSSWAEDVKKELKKDDLPDTLEAAEDHLTHVLQHRESGLDAFENTAAEGHAVLQELTNGGLAPCSDGTGSFASVETLLNKLHGYREELESLWSARKLRLELCLQLRMFERDVLDATAHADIWTRELQNDELLKEDREKLLQIHVESIALMRNRIFQVIHRGDQLLQVFESTDPLLLSGNLSNAVTQIQVFLEFLRSRELDLEELAEVRRNRIESGIHLQQLESEANQVLVWIKQAETMLHASFSIPGNFEEAEQMRKSHVQFQLAVEKTQASAVQVKQKAESFSSSKYEKDASEKLAILVSQRWEQLASSAEERHKLVTSACNFYKTSEQVCSVLDSLEKEYSREEDWCSAEKASGSKLNQLITKHQEQKEAFLKACTLARRTAETFLKYSSRSLSHHHRQKESGHSPPETKVKGILEQLLNQENKVLECWTMKKKRLDQCQQYIAFEQAAKQALKWLNETGEEYLRTHTSVGATSDETAQLLEEHDEFKGTASETREKVKLIIQLADSLVEKGHGHAESIKQWVAAVDASYKNFSGRMDSYKARLEGALGITSEHRHDLSPEKSVLSLDAKLKEIAAKEMSEEKRRSMRRQEYIMTELLQTERAYVKDLEVCIRCYLREMQNSSMAPSGIQGKEIILFGNMEEIYEFHKNIFLQELEKYETMPEDVGHCFVTWASKFDMYVKYCKNKPESNSLLITHAGTFFDELQRKNTVDHPIPAYLIKPVQRITKYQLLLKDLLSCSDEGQGELKDGLEVMLNVPKKANDAMHLMKDDGDIKSKFVEKRSHVVKELADSERNYIKHLELVIHGYIALMRDPECDVIMPKDLQEGKGKMVFANLEAIYEWHRDVFSVALEQCIDKPEDLGSLFQKYERKFQMYVVYCQNKPKSDYIVSEHIEYFEQLRHLLGHRLMISDLLIKPVQRIMKYQLLLHDIYHYTEKAELFNELELLSKAVEVMKIVPKAANDMMNVGRLQGFDGKITAQGKLLLHGPLLCHEESSDSSQESQELQVFLFEQSIIFSEAMGKKTQFLDPLYRYHHHIQVNHMALDSSQKDNCIFTVKSTDPRKSKVQFICEAPSRETCEEWVSTMKRLLDTQYQFLKAIQSPISYQKELNKKHRVSMKEVGEHHGVSMIRDYQLKGLMHTPMVLTCIYSKESLHAPDPQLVLE</sequence>
<dbReference type="InterPro" id="IPR055251">
    <property type="entry name" value="SOS1_NGEF_PH"/>
</dbReference>
<dbReference type="PROSITE" id="PS50003">
    <property type="entry name" value="PH_DOMAIN"/>
    <property type="match status" value="1"/>
</dbReference>
<evidence type="ECO:0000256" key="6">
    <source>
        <dbReference type="SAM" id="Coils"/>
    </source>
</evidence>
<feature type="domain" description="DH" evidence="8">
    <location>
        <begin position="1264"/>
        <end position="1446"/>
    </location>
</feature>
<dbReference type="SMART" id="SM00233">
    <property type="entry name" value="PH"/>
    <property type="match status" value="1"/>
</dbReference>
<dbReference type="InterPro" id="IPR035899">
    <property type="entry name" value="DBL_dom_sf"/>
</dbReference>
<dbReference type="SUPFAM" id="SSF50729">
    <property type="entry name" value="PH domain-like"/>
    <property type="match status" value="1"/>
</dbReference>
<evidence type="ECO:0000256" key="3">
    <source>
        <dbReference type="ARBA" id="ARBA00022490"/>
    </source>
</evidence>
<dbReference type="Gene3D" id="2.30.29.30">
    <property type="entry name" value="Pleckstrin-homology domain (PH domain)/Phosphotyrosine-binding domain (PTB)"/>
    <property type="match status" value="1"/>
</dbReference>
<keyword evidence="2" id="KW-0728">SH3 domain</keyword>
<protein>
    <recommendedName>
        <fullName evidence="11">Triple functional domain protein</fullName>
    </recommendedName>
</protein>
<dbReference type="PROSITE" id="PS50010">
    <property type="entry name" value="DH_2"/>
    <property type="match status" value="2"/>
</dbReference>
<evidence type="ECO:0000259" key="8">
    <source>
        <dbReference type="PROSITE" id="PS50010"/>
    </source>
</evidence>
<accession>A0A7R9AE48</accession>
<dbReference type="InterPro" id="IPR001849">
    <property type="entry name" value="PH_domain"/>
</dbReference>
<feature type="domain" description="DH" evidence="8">
    <location>
        <begin position="1073"/>
        <end position="1247"/>
    </location>
</feature>
<dbReference type="PANTHER" id="PTHR22826:SF106">
    <property type="entry name" value="TRIO, ISOFORM A"/>
    <property type="match status" value="1"/>
</dbReference>
<dbReference type="Gene3D" id="1.20.58.60">
    <property type="match status" value="5"/>
</dbReference>
<dbReference type="GO" id="GO:0019898">
    <property type="term" value="C:extrinsic component of membrane"/>
    <property type="evidence" value="ECO:0007669"/>
    <property type="project" value="TreeGrafter"/>
</dbReference>
<dbReference type="FunFam" id="1.20.900.10:FF:000001">
    <property type="entry name" value="Guanine nucleotide exchange factor DBS"/>
    <property type="match status" value="1"/>
</dbReference>
<reference evidence="9" key="1">
    <citation type="submission" date="2020-11" db="EMBL/GenBank/DDBJ databases">
        <authorList>
            <person name="Tran Van P."/>
        </authorList>
    </citation>
    <scope>NUCLEOTIDE SEQUENCE</scope>
</reference>
<feature type="domain" description="PH" evidence="7">
    <location>
        <begin position="1464"/>
        <end position="1572"/>
    </location>
</feature>
<dbReference type="Pfam" id="PF00435">
    <property type="entry name" value="Spectrin"/>
    <property type="match status" value="3"/>
</dbReference>
<proteinExistence type="predicted"/>
<gene>
    <name evidence="9" type="ORF">DSTB1V02_LOCUS12160</name>
</gene>
<dbReference type="Gene3D" id="1.20.900.10">
    <property type="entry name" value="Dbl homology (DH) domain"/>
    <property type="match status" value="2"/>
</dbReference>
<keyword evidence="5" id="KW-0344">Guanine-nucleotide releasing factor</keyword>
<dbReference type="InterPro" id="IPR000219">
    <property type="entry name" value="DH_dom"/>
</dbReference>
<dbReference type="FunFam" id="1.20.900.10:FF:000008">
    <property type="entry name" value="rho guanine nucleotide exchange factor 25"/>
    <property type="match status" value="1"/>
</dbReference>
<evidence type="ECO:0000256" key="4">
    <source>
        <dbReference type="ARBA" id="ARBA00022553"/>
    </source>
</evidence>
<organism evidence="9">
    <name type="scientific">Darwinula stevensoni</name>
    <dbReference type="NCBI Taxonomy" id="69355"/>
    <lineage>
        <taxon>Eukaryota</taxon>
        <taxon>Metazoa</taxon>
        <taxon>Ecdysozoa</taxon>
        <taxon>Arthropoda</taxon>
        <taxon>Crustacea</taxon>
        <taxon>Oligostraca</taxon>
        <taxon>Ostracoda</taxon>
        <taxon>Podocopa</taxon>
        <taxon>Podocopida</taxon>
        <taxon>Darwinulocopina</taxon>
        <taxon>Darwinuloidea</taxon>
        <taxon>Darwinulidae</taxon>
        <taxon>Darwinula</taxon>
    </lineage>
</organism>
<dbReference type="GO" id="GO:0005085">
    <property type="term" value="F:guanyl-nucleotide exchange factor activity"/>
    <property type="evidence" value="ECO:0007669"/>
    <property type="project" value="UniProtKB-KW"/>
</dbReference>
<keyword evidence="10" id="KW-1185">Reference proteome</keyword>
<dbReference type="SUPFAM" id="SSF46966">
    <property type="entry name" value="Spectrin repeat"/>
    <property type="match status" value="6"/>
</dbReference>
<evidence type="ECO:0000256" key="1">
    <source>
        <dbReference type="ARBA" id="ARBA00004496"/>
    </source>
</evidence>
<dbReference type="CDD" id="cd00176">
    <property type="entry name" value="SPEC"/>
    <property type="match status" value="4"/>
</dbReference>
<dbReference type="SMART" id="SM00325">
    <property type="entry name" value="RhoGEF"/>
    <property type="match status" value="2"/>
</dbReference>
<dbReference type="InterPro" id="IPR011993">
    <property type="entry name" value="PH-like_dom_sf"/>
</dbReference>
<dbReference type="InterPro" id="IPR051336">
    <property type="entry name" value="RhoGEF_Guanine_NuclExch_SF"/>
</dbReference>
<keyword evidence="3" id="KW-0963">Cytoplasm</keyword>
<dbReference type="Pfam" id="PF00621">
    <property type="entry name" value="RhoGEF"/>
    <property type="match status" value="2"/>
</dbReference>
<feature type="non-terminal residue" evidence="9">
    <location>
        <position position="1645"/>
    </location>
</feature>